<dbReference type="CDD" id="cd00082">
    <property type="entry name" value="HisKA"/>
    <property type="match status" value="1"/>
</dbReference>
<name>A0A1S8YSV1_9GAMM</name>
<proteinExistence type="predicted"/>
<dbReference type="SMART" id="SM00387">
    <property type="entry name" value="HATPase_c"/>
    <property type="match status" value="1"/>
</dbReference>
<dbReference type="PRINTS" id="PR00344">
    <property type="entry name" value="BCTRLSENSOR"/>
</dbReference>
<feature type="domain" description="Histidine kinase" evidence="12">
    <location>
        <begin position="141"/>
        <end position="352"/>
    </location>
</feature>
<dbReference type="InterPro" id="IPR004358">
    <property type="entry name" value="Sig_transdc_His_kin-like_C"/>
</dbReference>
<keyword evidence="5" id="KW-0808">Transferase</keyword>
<dbReference type="InterPro" id="IPR005467">
    <property type="entry name" value="His_kinase_dom"/>
</dbReference>
<dbReference type="InterPro" id="IPR003661">
    <property type="entry name" value="HisK_dim/P_dom"/>
</dbReference>
<dbReference type="SUPFAM" id="SSF55874">
    <property type="entry name" value="ATPase domain of HSP90 chaperone/DNA topoisomerase II/histidine kinase"/>
    <property type="match status" value="1"/>
</dbReference>
<dbReference type="InterPro" id="IPR036097">
    <property type="entry name" value="HisK_dim/P_sf"/>
</dbReference>
<dbReference type="Proteomes" id="UP000190667">
    <property type="component" value="Unassembled WGS sequence"/>
</dbReference>
<reference evidence="14 15" key="1">
    <citation type="submission" date="2016-12" db="EMBL/GenBank/DDBJ databases">
        <title>Izhakiella australiana sp. nov. of genus Izhakiella isolated from Australian desert.</title>
        <authorList>
            <person name="Ji M."/>
        </authorList>
    </citation>
    <scope>NUCLEOTIDE SEQUENCE [LARGE SCALE GENOMIC DNA]</scope>
    <source>
        <strain evidence="14 15">D4N98</strain>
    </source>
</reference>
<evidence type="ECO:0000256" key="5">
    <source>
        <dbReference type="ARBA" id="ARBA00022679"/>
    </source>
</evidence>
<keyword evidence="9" id="KW-0902">Two-component regulatory system</keyword>
<dbReference type="EMBL" id="MRUL01000001">
    <property type="protein sequence ID" value="OON42160.1"/>
    <property type="molecule type" value="Genomic_DNA"/>
</dbReference>
<comment type="catalytic activity">
    <reaction evidence="1">
        <text>ATP + protein L-histidine = ADP + protein N-phospho-L-histidine.</text>
        <dbReference type="EC" id="2.7.13.3"/>
    </reaction>
</comment>
<evidence type="ECO:0000256" key="7">
    <source>
        <dbReference type="ARBA" id="ARBA00022777"/>
    </source>
</evidence>
<evidence type="ECO:0000313" key="14">
    <source>
        <dbReference type="EMBL" id="OON42160.1"/>
    </source>
</evidence>
<protein>
    <recommendedName>
        <fullName evidence="3">histidine kinase</fullName>
        <ecNumber evidence="3">2.7.13.3</ecNumber>
    </recommendedName>
</protein>
<dbReference type="OrthoDB" id="9804645at2"/>
<organism evidence="14 15">
    <name type="scientific">Izhakiella australiensis</name>
    <dbReference type="NCBI Taxonomy" id="1926881"/>
    <lineage>
        <taxon>Bacteria</taxon>
        <taxon>Pseudomonadati</taxon>
        <taxon>Pseudomonadota</taxon>
        <taxon>Gammaproteobacteria</taxon>
        <taxon>Enterobacterales</taxon>
        <taxon>Erwiniaceae</taxon>
        <taxon>Izhakiella</taxon>
    </lineage>
</organism>
<dbReference type="InterPro" id="IPR003594">
    <property type="entry name" value="HATPase_dom"/>
</dbReference>
<evidence type="ECO:0000256" key="11">
    <source>
        <dbReference type="SAM" id="Phobius"/>
    </source>
</evidence>
<dbReference type="Pfam" id="PF00512">
    <property type="entry name" value="HisKA"/>
    <property type="match status" value="1"/>
</dbReference>
<keyword evidence="4" id="KW-0597">Phosphoprotein</keyword>
<dbReference type="PANTHER" id="PTHR45436:SF5">
    <property type="entry name" value="SENSOR HISTIDINE KINASE TRCS"/>
    <property type="match status" value="1"/>
</dbReference>
<evidence type="ECO:0000259" key="12">
    <source>
        <dbReference type="PROSITE" id="PS50109"/>
    </source>
</evidence>
<dbReference type="Gene3D" id="6.10.340.10">
    <property type="match status" value="1"/>
</dbReference>
<dbReference type="STRING" id="1926881.BTJ39_03130"/>
<comment type="caution">
    <text evidence="14">The sequence shown here is derived from an EMBL/GenBank/DDBJ whole genome shotgun (WGS) entry which is preliminary data.</text>
</comment>
<comment type="subcellular location">
    <subcellularLocation>
        <location evidence="2">Membrane</location>
    </subcellularLocation>
</comment>
<gene>
    <name evidence="14" type="ORF">BTJ39_03130</name>
</gene>
<evidence type="ECO:0000256" key="6">
    <source>
        <dbReference type="ARBA" id="ARBA00022692"/>
    </source>
</evidence>
<keyword evidence="10 11" id="KW-0472">Membrane</keyword>
<dbReference type="InterPro" id="IPR036890">
    <property type="entry name" value="HATPase_C_sf"/>
</dbReference>
<dbReference type="InterPro" id="IPR003660">
    <property type="entry name" value="HAMP_dom"/>
</dbReference>
<evidence type="ECO:0000313" key="15">
    <source>
        <dbReference type="Proteomes" id="UP000190667"/>
    </source>
</evidence>
<dbReference type="AlphaFoldDB" id="A0A1S8YSV1"/>
<dbReference type="CDD" id="cd06225">
    <property type="entry name" value="HAMP"/>
    <property type="match status" value="1"/>
</dbReference>
<dbReference type="Pfam" id="PF02518">
    <property type="entry name" value="HATPase_c"/>
    <property type="match status" value="1"/>
</dbReference>
<dbReference type="PANTHER" id="PTHR45436">
    <property type="entry name" value="SENSOR HISTIDINE KINASE YKOH"/>
    <property type="match status" value="1"/>
</dbReference>
<evidence type="ECO:0000256" key="4">
    <source>
        <dbReference type="ARBA" id="ARBA00022553"/>
    </source>
</evidence>
<dbReference type="GO" id="GO:0000155">
    <property type="term" value="F:phosphorelay sensor kinase activity"/>
    <property type="evidence" value="ECO:0007669"/>
    <property type="project" value="InterPro"/>
</dbReference>
<evidence type="ECO:0000256" key="9">
    <source>
        <dbReference type="ARBA" id="ARBA00023012"/>
    </source>
</evidence>
<keyword evidence="6 11" id="KW-0812">Transmembrane</keyword>
<evidence type="ECO:0000256" key="2">
    <source>
        <dbReference type="ARBA" id="ARBA00004370"/>
    </source>
</evidence>
<evidence type="ECO:0000259" key="13">
    <source>
        <dbReference type="PROSITE" id="PS50885"/>
    </source>
</evidence>
<dbReference type="RefSeq" id="WP_078001193.1">
    <property type="nucleotide sequence ID" value="NZ_MRUL01000001.1"/>
</dbReference>
<feature type="domain" description="HAMP" evidence="13">
    <location>
        <begin position="79"/>
        <end position="133"/>
    </location>
</feature>
<feature type="transmembrane region" description="Helical" evidence="11">
    <location>
        <begin position="56"/>
        <end position="75"/>
    </location>
</feature>
<keyword evidence="8 11" id="KW-1133">Transmembrane helix</keyword>
<dbReference type="SMART" id="SM00304">
    <property type="entry name" value="HAMP"/>
    <property type="match status" value="1"/>
</dbReference>
<accession>A0A1S8YSV1</accession>
<dbReference type="GO" id="GO:0005886">
    <property type="term" value="C:plasma membrane"/>
    <property type="evidence" value="ECO:0007669"/>
    <property type="project" value="TreeGrafter"/>
</dbReference>
<dbReference type="InterPro" id="IPR050428">
    <property type="entry name" value="TCS_sensor_his_kinase"/>
</dbReference>
<dbReference type="Gene3D" id="3.30.565.10">
    <property type="entry name" value="Histidine kinase-like ATPase, C-terminal domain"/>
    <property type="match status" value="1"/>
</dbReference>
<evidence type="ECO:0000256" key="1">
    <source>
        <dbReference type="ARBA" id="ARBA00000085"/>
    </source>
</evidence>
<evidence type="ECO:0000256" key="8">
    <source>
        <dbReference type="ARBA" id="ARBA00022989"/>
    </source>
</evidence>
<dbReference type="PROSITE" id="PS50109">
    <property type="entry name" value="HIS_KIN"/>
    <property type="match status" value="1"/>
</dbReference>
<evidence type="ECO:0000256" key="10">
    <source>
        <dbReference type="ARBA" id="ARBA00023136"/>
    </source>
</evidence>
<keyword evidence="15" id="KW-1185">Reference proteome</keyword>
<dbReference type="EC" id="2.7.13.3" evidence="3"/>
<keyword evidence="7" id="KW-0418">Kinase</keyword>
<feature type="transmembrane region" description="Helical" evidence="11">
    <location>
        <begin position="12"/>
        <end position="36"/>
    </location>
</feature>
<evidence type="ECO:0000256" key="3">
    <source>
        <dbReference type="ARBA" id="ARBA00012438"/>
    </source>
</evidence>
<dbReference type="SMART" id="SM00388">
    <property type="entry name" value="HisKA"/>
    <property type="match status" value="1"/>
</dbReference>
<dbReference type="SUPFAM" id="SSF47384">
    <property type="entry name" value="Homodimeric domain of signal transducing histidine kinase"/>
    <property type="match status" value="1"/>
</dbReference>
<dbReference type="Pfam" id="PF00672">
    <property type="entry name" value="HAMP"/>
    <property type="match status" value="1"/>
</dbReference>
<dbReference type="Gene3D" id="1.10.287.130">
    <property type="match status" value="1"/>
</dbReference>
<dbReference type="PROSITE" id="PS50885">
    <property type="entry name" value="HAMP"/>
    <property type="match status" value="1"/>
</dbReference>
<sequence length="352" mass="39012">MKPISLNRALIILMMKMTIYSTIIAFSVYYLTTWVAVKYYGRVSADNDLSMTGFDWFQFVIINLLSLIVSTLATIKLSRKIIHPLLTLADASRKISSGELSARAVSESVYIKETTELISDFNSMAQRLEHTSGEIKTWNAAIAHELRTPVTILHGRLQGLSDGVFFPDEKLYKNLLKQVEGLARIIEDLRTISLAESGYLSIKADRVNIKTEIACVIEAILPALTSKSIRPVTRLDNISVLCDPVRIRQAILAILDNVTRYAQPGIVLISSFEKNDCVIITVEDEGKGVEGELQQTLFEPFRRAEDSRSREYGGSGLGLAVVNAILRAHGGNVAYFKSELGGAGFRIELPTK</sequence>